<gene>
    <name evidence="2" type="ORF">GCM10007392_22920</name>
</gene>
<accession>A0A918K8R9</accession>
<organism evidence="2 3">
    <name type="scientific">Saccharospirillum salsuginis</name>
    <dbReference type="NCBI Taxonomy" id="418750"/>
    <lineage>
        <taxon>Bacteria</taxon>
        <taxon>Pseudomonadati</taxon>
        <taxon>Pseudomonadota</taxon>
        <taxon>Gammaproteobacteria</taxon>
        <taxon>Oceanospirillales</taxon>
        <taxon>Saccharospirillaceae</taxon>
        <taxon>Saccharospirillum</taxon>
    </lineage>
</organism>
<protein>
    <submittedName>
        <fullName evidence="2">Uncharacterized protein</fullName>
    </submittedName>
</protein>
<feature type="compositionally biased region" description="Acidic residues" evidence="1">
    <location>
        <begin position="42"/>
        <end position="54"/>
    </location>
</feature>
<name>A0A918K8R9_9GAMM</name>
<reference evidence="2" key="2">
    <citation type="submission" date="2020-09" db="EMBL/GenBank/DDBJ databases">
        <authorList>
            <person name="Sun Q."/>
            <person name="Kim S."/>
        </authorList>
    </citation>
    <scope>NUCLEOTIDE SEQUENCE</scope>
    <source>
        <strain evidence="2">KCTC 22169</strain>
    </source>
</reference>
<evidence type="ECO:0000313" key="3">
    <source>
        <dbReference type="Proteomes" id="UP000626148"/>
    </source>
</evidence>
<dbReference type="AlphaFoldDB" id="A0A918K8R9"/>
<dbReference type="EMBL" id="BMXR01000005">
    <property type="protein sequence ID" value="GGX54857.1"/>
    <property type="molecule type" value="Genomic_DNA"/>
</dbReference>
<sequence length="54" mass="6099">MSKLKAMMFLSVFFVGLIGLQGCSSMTGDDGMMKDDMKSEEMKDDDMMEDDDEM</sequence>
<dbReference type="PROSITE" id="PS51257">
    <property type="entry name" value="PROKAR_LIPOPROTEIN"/>
    <property type="match status" value="1"/>
</dbReference>
<feature type="compositionally biased region" description="Basic and acidic residues" evidence="1">
    <location>
        <begin position="31"/>
        <end position="41"/>
    </location>
</feature>
<feature type="region of interest" description="Disordered" evidence="1">
    <location>
        <begin position="29"/>
        <end position="54"/>
    </location>
</feature>
<dbReference type="RefSeq" id="WP_189608679.1">
    <property type="nucleotide sequence ID" value="NZ_BMXR01000005.1"/>
</dbReference>
<comment type="caution">
    <text evidence="2">The sequence shown here is derived from an EMBL/GenBank/DDBJ whole genome shotgun (WGS) entry which is preliminary data.</text>
</comment>
<keyword evidence="3" id="KW-1185">Reference proteome</keyword>
<evidence type="ECO:0000313" key="2">
    <source>
        <dbReference type="EMBL" id="GGX54857.1"/>
    </source>
</evidence>
<evidence type="ECO:0000256" key="1">
    <source>
        <dbReference type="SAM" id="MobiDB-lite"/>
    </source>
</evidence>
<proteinExistence type="predicted"/>
<dbReference type="Proteomes" id="UP000626148">
    <property type="component" value="Unassembled WGS sequence"/>
</dbReference>
<reference evidence="2" key="1">
    <citation type="journal article" date="2014" name="Int. J. Syst. Evol. Microbiol.">
        <title>Complete genome sequence of Corynebacterium casei LMG S-19264T (=DSM 44701T), isolated from a smear-ripened cheese.</title>
        <authorList>
            <consortium name="US DOE Joint Genome Institute (JGI-PGF)"/>
            <person name="Walter F."/>
            <person name="Albersmeier A."/>
            <person name="Kalinowski J."/>
            <person name="Ruckert C."/>
        </authorList>
    </citation>
    <scope>NUCLEOTIDE SEQUENCE</scope>
    <source>
        <strain evidence="2">KCTC 22169</strain>
    </source>
</reference>